<comment type="subcellular location">
    <subcellularLocation>
        <location evidence="6">Cell membrane</location>
        <topology evidence="6">Multi-pass membrane protein</topology>
    </subcellularLocation>
    <subcellularLocation>
        <location evidence="1">Membrane</location>
        <topology evidence="1">Multi-pass membrane protein</topology>
    </subcellularLocation>
</comment>
<evidence type="ECO:0000256" key="1">
    <source>
        <dbReference type="ARBA" id="ARBA00004141"/>
    </source>
</evidence>
<keyword evidence="3 6" id="KW-0812">Transmembrane</keyword>
<dbReference type="EMBL" id="AXCV01000675">
    <property type="protein sequence ID" value="KGO18774.1"/>
    <property type="molecule type" value="Genomic_DNA"/>
</dbReference>
<dbReference type="PANTHER" id="PTHR43701">
    <property type="entry name" value="MEMBRANE TRANSPORTER PROTEIN MJ0441-RELATED"/>
    <property type="match status" value="1"/>
</dbReference>
<name>A0ABR4XNR2_9LACO</name>
<comment type="caution">
    <text evidence="7">The sequence shown here is derived from an EMBL/GenBank/DDBJ whole genome shotgun (WGS) entry which is preliminary data.</text>
</comment>
<feature type="transmembrane region" description="Helical" evidence="6">
    <location>
        <begin position="104"/>
        <end position="120"/>
    </location>
</feature>
<evidence type="ECO:0000256" key="4">
    <source>
        <dbReference type="ARBA" id="ARBA00022989"/>
    </source>
</evidence>
<sequence length="154" mass="16729">LLLLFRKKRTISVTVLDKETDPAAPATNNQEMSSFFKILFFIAIFFTGAYAGYFGAAAGVVMLAILSFISDKSFPVYNALRNLSIGLCNLIATVIFAFSGKISWLMVIPLGAGLFLGGYIGPKIVRKIPAHFLKIVVAIGAFCLAIVLFLEAWV</sequence>
<evidence type="ECO:0000256" key="2">
    <source>
        <dbReference type="ARBA" id="ARBA00009142"/>
    </source>
</evidence>
<evidence type="ECO:0000256" key="5">
    <source>
        <dbReference type="ARBA" id="ARBA00023136"/>
    </source>
</evidence>
<reference evidence="7 8" key="1">
    <citation type="journal article" date="2014" name="Antonie Van Leeuwenhoek">
        <title>Oenococcus alcoholitolerans sp. nov., a lactic acid bacteria isolated from cachaca and ethanol fermentation processes.</title>
        <authorList>
            <person name="Badotti F."/>
            <person name="Moreira A.P."/>
            <person name="Tonon L.A."/>
            <person name="de Lucena B.T."/>
            <person name="Gomes Fde C."/>
            <person name="Kruger R."/>
            <person name="Thompson C.C."/>
            <person name="de Morais M.A.Jr."/>
            <person name="Rosa C.A."/>
            <person name="Thompson F.L."/>
        </authorList>
    </citation>
    <scope>NUCLEOTIDE SEQUENCE [LARGE SCALE GENOMIC DNA]</scope>
    <source>
        <strain evidence="7 8">UFRJ-M7.2.18</strain>
    </source>
</reference>
<feature type="transmembrane region" description="Helical" evidence="6">
    <location>
        <begin position="38"/>
        <end position="68"/>
    </location>
</feature>
<dbReference type="Proteomes" id="UP000030023">
    <property type="component" value="Unassembled WGS sequence"/>
</dbReference>
<keyword evidence="8" id="KW-1185">Reference proteome</keyword>
<evidence type="ECO:0000313" key="8">
    <source>
        <dbReference type="Proteomes" id="UP000030023"/>
    </source>
</evidence>
<feature type="transmembrane region" description="Helical" evidence="6">
    <location>
        <begin position="80"/>
        <end position="98"/>
    </location>
</feature>
<gene>
    <name evidence="7" type="ORF">Q757_10330</name>
</gene>
<feature type="transmembrane region" description="Helical" evidence="6">
    <location>
        <begin position="132"/>
        <end position="153"/>
    </location>
</feature>
<evidence type="ECO:0000256" key="6">
    <source>
        <dbReference type="RuleBase" id="RU363041"/>
    </source>
</evidence>
<dbReference type="InterPro" id="IPR002781">
    <property type="entry name" value="TM_pro_TauE-like"/>
</dbReference>
<dbReference type="InterPro" id="IPR051598">
    <property type="entry name" value="TSUP/Inactive_protease-like"/>
</dbReference>
<dbReference type="PANTHER" id="PTHR43701:SF2">
    <property type="entry name" value="MEMBRANE TRANSPORTER PROTEIN YJNA-RELATED"/>
    <property type="match status" value="1"/>
</dbReference>
<feature type="non-terminal residue" evidence="7">
    <location>
        <position position="1"/>
    </location>
</feature>
<organism evidence="7 8">
    <name type="scientific">Oenococcus alcoholitolerans</name>
    <dbReference type="NCBI Taxonomy" id="931074"/>
    <lineage>
        <taxon>Bacteria</taxon>
        <taxon>Bacillati</taxon>
        <taxon>Bacillota</taxon>
        <taxon>Bacilli</taxon>
        <taxon>Lactobacillales</taxon>
        <taxon>Lactobacillaceae</taxon>
        <taxon>Oenococcus</taxon>
    </lineage>
</organism>
<protein>
    <recommendedName>
        <fullName evidence="6">Probable membrane transporter protein</fullName>
    </recommendedName>
</protein>
<dbReference type="Pfam" id="PF01925">
    <property type="entry name" value="TauE"/>
    <property type="match status" value="1"/>
</dbReference>
<keyword evidence="4 6" id="KW-1133">Transmembrane helix</keyword>
<keyword evidence="5 6" id="KW-0472">Membrane</keyword>
<keyword evidence="6" id="KW-1003">Cell membrane</keyword>
<proteinExistence type="inferred from homology"/>
<evidence type="ECO:0000313" key="7">
    <source>
        <dbReference type="EMBL" id="KGO18774.1"/>
    </source>
</evidence>
<evidence type="ECO:0000256" key="3">
    <source>
        <dbReference type="ARBA" id="ARBA00022692"/>
    </source>
</evidence>
<comment type="similarity">
    <text evidence="2 6">Belongs to the 4-toluene sulfonate uptake permease (TSUP) (TC 2.A.102) family.</text>
</comment>
<accession>A0ABR4XNR2</accession>